<evidence type="ECO:0000313" key="1">
    <source>
        <dbReference type="EMBL" id="QMS41916.1"/>
    </source>
</evidence>
<evidence type="ECO:0000313" key="2">
    <source>
        <dbReference type="Proteomes" id="UP000514444"/>
    </source>
</evidence>
<name>A0A7D7PMR6_9CAUD</name>
<protein>
    <submittedName>
        <fullName evidence="1">Uncharacterized protein</fullName>
    </submittedName>
</protein>
<sequence>MSENKVKSETIEGSGDKFPWLNHIGGDYRVSELVEDKHEIRATLQYALHERDKRGGLEIEQDDGSCAVFFLDKDHLPFLKQLVKDLEEVTKDE</sequence>
<reference evidence="1 2" key="1">
    <citation type="submission" date="2020-05" db="EMBL/GenBank/DDBJ databases">
        <authorList>
            <person name="Kazantseva O."/>
            <person name="Skorynina A."/>
            <person name="Piligrimova E."/>
            <person name="Shadrin A."/>
        </authorList>
    </citation>
    <scope>NUCLEOTIDE SEQUENCE [LARGE SCALE GENOMIC DNA]</scope>
</reference>
<accession>A0A7D7PMR6</accession>
<organism evidence="1 2">
    <name type="scientific">Bacillus phage Bolokhovo</name>
    <dbReference type="NCBI Taxonomy" id="2743970"/>
    <lineage>
        <taxon>Viruses</taxon>
        <taxon>Duplodnaviria</taxon>
        <taxon>Heunggongvirae</taxon>
        <taxon>Uroviricota</taxon>
        <taxon>Caudoviricetes</taxon>
        <taxon>Ehrlichviridae</taxon>
        <taxon>Andromedavirus</taxon>
        <taxon>Andromedavirus bolokhovo</taxon>
        <taxon>Andromedavirus curly</taxon>
    </lineage>
</organism>
<dbReference type="Proteomes" id="UP000514444">
    <property type="component" value="Genome"/>
</dbReference>
<gene>
    <name evidence="1" type="ORF">Bolokhovo_46</name>
</gene>
<proteinExistence type="predicted"/>
<keyword evidence="2" id="KW-1185">Reference proteome</keyword>
<dbReference type="EMBL" id="MT514532">
    <property type="protein sequence ID" value="QMS41916.1"/>
    <property type="molecule type" value="Genomic_DNA"/>
</dbReference>